<gene>
    <name evidence="1" type="ORF">T02_4512</name>
</gene>
<sequence>MRWTDCQVAEEEVHGSVEMRVQPDEQDDEQVPQHSCQVHGQEQGKVHSLILWLNGEP</sequence>
<evidence type="ECO:0000313" key="2">
    <source>
        <dbReference type="Proteomes" id="UP000054721"/>
    </source>
</evidence>
<dbReference type="Proteomes" id="UP000054721">
    <property type="component" value="Unassembled WGS sequence"/>
</dbReference>
<protein>
    <submittedName>
        <fullName evidence="1">Uncharacterized protein</fullName>
    </submittedName>
</protein>
<comment type="caution">
    <text evidence="1">The sequence shown here is derived from an EMBL/GenBank/DDBJ whole genome shotgun (WGS) entry which is preliminary data.</text>
</comment>
<dbReference type="AlphaFoldDB" id="A0A0V1KHI0"/>
<reference evidence="1 2" key="1">
    <citation type="submission" date="2015-05" db="EMBL/GenBank/DDBJ databases">
        <title>Evolution of Trichinella species and genotypes.</title>
        <authorList>
            <person name="Korhonen P.K."/>
            <person name="Edoardo P."/>
            <person name="Giuseppe L.R."/>
            <person name="Gasser R.B."/>
        </authorList>
    </citation>
    <scope>NUCLEOTIDE SEQUENCE [LARGE SCALE GENOMIC DNA]</scope>
    <source>
        <strain evidence="1">ISS10</strain>
    </source>
</reference>
<name>A0A0V1KHI0_9BILA</name>
<dbReference type="EMBL" id="JYDW01002287">
    <property type="protein sequence ID" value="KRZ46762.1"/>
    <property type="molecule type" value="Genomic_DNA"/>
</dbReference>
<organism evidence="1 2">
    <name type="scientific">Trichinella nativa</name>
    <dbReference type="NCBI Taxonomy" id="6335"/>
    <lineage>
        <taxon>Eukaryota</taxon>
        <taxon>Metazoa</taxon>
        <taxon>Ecdysozoa</taxon>
        <taxon>Nematoda</taxon>
        <taxon>Enoplea</taxon>
        <taxon>Dorylaimia</taxon>
        <taxon>Trichinellida</taxon>
        <taxon>Trichinellidae</taxon>
        <taxon>Trichinella</taxon>
    </lineage>
</organism>
<proteinExistence type="predicted"/>
<keyword evidence="2" id="KW-1185">Reference proteome</keyword>
<evidence type="ECO:0000313" key="1">
    <source>
        <dbReference type="EMBL" id="KRZ46762.1"/>
    </source>
</evidence>
<accession>A0A0V1KHI0</accession>